<name>A0AA38GTU8_TAXCH</name>
<feature type="non-terminal residue" evidence="2">
    <location>
        <position position="1"/>
    </location>
</feature>
<accession>A0AA38GTU8</accession>
<dbReference type="AlphaFoldDB" id="A0AA38GTU8"/>
<evidence type="ECO:0000256" key="1">
    <source>
        <dbReference type="SAM" id="MobiDB-lite"/>
    </source>
</evidence>
<dbReference type="Proteomes" id="UP000824469">
    <property type="component" value="Unassembled WGS sequence"/>
</dbReference>
<keyword evidence="3" id="KW-1185">Reference proteome</keyword>
<protein>
    <submittedName>
        <fullName evidence="2">Uncharacterized protein</fullName>
    </submittedName>
</protein>
<reference evidence="2 3" key="1">
    <citation type="journal article" date="2021" name="Nat. Plants">
        <title>The Taxus genome provides insights into paclitaxel biosynthesis.</title>
        <authorList>
            <person name="Xiong X."/>
            <person name="Gou J."/>
            <person name="Liao Q."/>
            <person name="Li Y."/>
            <person name="Zhou Q."/>
            <person name="Bi G."/>
            <person name="Li C."/>
            <person name="Du R."/>
            <person name="Wang X."/>
            <person name="Sun T."/>
            <person name="Guo L."/>
            <person name="Liang H."/>
            <person name="Lu P."/>
            <person name="Wu Y."/>
            <person name="Zhang Z."/>
            <person name="Ro D.K."/>
            <person name="Shang Y."/>
            <person name="Huang S."/>
            <person name="Yan J."/>
        </authorList>
    </citation>
    <scope>NUCLEOTIDE SEQUENCE [LARGE SCALE GENOMIC DNA]</scope>
    <source>
        <strain evidence="2">Ta-2019</strain>
    </source>
</reference>
<gene>
    <name evidence="2" type="ORF">KI387_000145</name>
</gene>
<proteinExistence type="predicted"/>
<feature type="non-terminal residue" evidence="2">
    <location>
        <position position="108"/>
    </location>
</feature>
<evidence type="ECO:0000313" key="3">
    <source>
        <dbReference type="Proteomes" id="UP000824469"/>
    </source>
</evidence>
<comment type="caution">
    <text evidence="2">The sequence shown here is derived from an EMBL/GenBank/DDBJ whole genome shotgun (WGS) entry which is preliminary data.</text>
</comment>
<evidence type="ECO:0000313" key="2">
    <source>
        <dbReference type="EMBL" id="KAH9328037.1"/>
    </source>
</evidence>
<feature type="region of interest" description="Disordered" evidence="1">
    <location>
        <begin position="23"/>
        <end position="54"/>
    </location>
</feature>
<sequence>LIQPEEIGSHRYYTRRRALIDRQQSSIRQPENMADRNDRADRAEIPHNDRDQDNAEVLHALRDLRVGQRQSNDYSTLNEGPLLFLAVWIDHVQNHFSVRQLQTVLCIG</sequence>
<dbReference type="EMBL" id="JAHRHJ020000001">
    <property type="protein sequence ID" value="KAH9328037.1"/>
    <property type="molecule type" value="Genomic_DNA"/>
</dbReference>
<organism evidence="2 3">
    <name type="scientific">Taxus chinensis</name>
    <name type="common">Chinese yew</name>
    <name type="synonym">Taxus wallichiana var. chinensis</name>
    <dbReference type="NCBI Taxonomy" id="29808"/>
    <lineage>
        <taxon>Eukaryota</taxon>
        <taxon>Viridiplantae</taxon>
        <taxon>Streptophyta</taxon>
        <taxon>Embryophyta</taxon>
        <taxon>Tracheophyta</taxon>
        <taxon>Spermatophyta</taxon>
        <taxon>Pinopsida</taxon>
        <taxon>Pinidae</taxon>
        <taxon>Conifers II</taxon>
        <taxon>Cupressales</taxon>
        <taxon>Taxaceae</taxon>
        <taxon>Taxus</taxon>
    </lineage>
</organism>
<feature type="compositionally biased region" description="Basic and acidic residues" evidence="1">
    <location>
        <begin position="33"/>
        <end position="53"/>
    </location>
</feature>